<dbReference type="RefSeq" id="WP_056936506.1">
    <property type="nucleotide sequence ID" value="NZ_AZFN01000001.1"/>
</dbReference>
<comment type="caution">
    <text evidence="2">The sequence shown here is derived from an EMBL/GenBank/DDBJ whole genome shotgun (WGS) entry which is preliminary data.</text>
</comment>
<dbReference type="PATRIC" id="fig|1423749.3.peg.8"/>
<dbReference type="InterPro" id="IPR012347">
    <property type="entry name" value="Ferritin-like"/>
</dbReference>
<dbReference type="Proteomes" id="UP000051739">
    <property type="component" value="Unassembled WGS sequence"/>
</dbReference>
<keyword evidence="2" id="KW-0238">DNA-binding</keyword>
<gene>
    <name evidence="2" type="ORF">FC60_GL000008</name>
</gene>
<feature type="compositionally biased region" description="Basic and acidic residues" evidence="1">
    <location>
        <begin position="10"/>
        <end position="20"/>
    </location>
</feature>
<dbReference type="Gene3D" id="1.20.1260.10">
    <property type="match status" value="1"/>
</dbReference>
<dbReference type="AlphaFoldDB" id="A0A0R1VLF0"/>
<dbReference type="EMBL" id="AZFN01000001">
    <property type="protein sequence ID" value="KRM03638.1"/>
    <property type="molecule type" value="Genomic_DNA"/>
</dbReference>
<name>A0A0R1VLF0_9LACO</name>
<reference evidence="2 3" key="1">
    <citation type="journal article" date="2015" name="Genome Announc.">
        <title>Expanding the biotechnology potential of lactobacilli through comparative genomics of 213 strains and associated genera.</title>
        <authorList>
            <person name="Sun Z."/>
            <person name="Harris H.M."/>
            <person name="McCann A."/>
            <person name="Guo C."/>
            <person name="Argimon S."/>
            <person name="Zhang W."/>
            <person name="Yang X."/>
            <person name="Jeffery I.B."/>
            <person name="Cooney J.C."/>
            <person name="Kagawa T.F."/>
            <person name="Liu W."/>
            <person name="Song Y."/>
            <person name="Salvetti E."/>
            <person name="Wrobel A."/>
            <person name="Rasinkangas P."/>
            <person name="Parkhill J."/>
            <person name="Rea M.C."/>
            <person name="O'Sullivan O."/>
            <person name="Ritari J."/>
            <person name="Douillard F.P."/>
            <person name="Paul Ross R."/>
            <person name="Yang R."/>
            <person name="Briner A.E."/>
            <person name="Felis G.E."/>
            <person name="de Vos W.M."/>
            <person name="Barrangou R."/>
            <person name="Klaenhammer T.R."/>
            <person name="Caufield P.W."/>
            <person name="Cui Y."/>
            <person name="Zhang H."/>
            <person name="O'Toole P.W."/>
        </authorList>
    </citation>
    <scope>NUCLEOTIDE SEQUENCE [LARGE SCALE GENOMIC DNA]</scope>
    <source>
        <strain evidence="2 3">DSM 16045</strain>
    </source>
</reference>
<proteinExistence type="predicted"/>
<organism evidence="2 3">
    <name type="scientific">Limosilactobacillus gastricus DSM 16045</name>
    <dbReference type="NCBI Taxonomy" id="1423749"/>
    <lineage>
        <taxon>Bacteria</taxon>
        <taxon>Bacillati</taxon>
        <taxon>Bacillota</taxon>
        <taxon>Bacilli</taxon>
        <taxon>Lactobacillales</taxon>
        <taxon>Lactobacillaceae</taxon>
        <taxon>Limosilactobacillus</taxon>
    </lineage>
</organism>
<evidence type="ECO:0000313" key="2">
    <source>
        <dbReference type="EMBL" id="KRM03638.1"/>
    </source>
</evidence>
<dbReference type="GO" id="GO:0003677">
    <property type="term" value="F:DNA binding"/>
    <property type="evidence" value="ECO:0007669"/>
    <property type="project" value="UniProtKB-KW"/>
</dbReference>
<sequence>MDAKTQYQTELKRSEQEHHQPTAGAMIGHVTANLWLHQLKIEQVRLFAKGPVSLFMDQYGLRWQNQEESFFQQLNQALVSENELVPTTTEQLIEFSMLAEDGAKKYLDGSEQLFDLLHDFDTQLLFITRAIKLAQVADHYGEAELLIKLASWIKKQIALGQRFLGHELNEGLYNEEDDDE</sequence>
<keyword evidence="3" id="KW-1185">Reference proteome</keyword>
<evidence type="ECO:0000313" key="3">
    <source>
        <dbReference type="Proteomes" id="UP000051739"/>
    </source>
</evidence>
<protein>
    <submittedName>
        <fullName evidence="2">DNA-binding ferritin family protein (Oxidative damage protectant)</fullName>
    </submittedName>
</protein>
<evidence type="ECO:0000256" key="1">
    <source>
        <dbReference type="SAM" id="MobiDB-lite"/>
    </source>
</evidence>
<dbReference type="InterPro" id="IPR009078">
    <property type="entry name" value="Ferritin-like_SF"/>
</dbReference>
<dbReference type="SUPFAM" id="SSF47240">
    <property type="entry name" value="Ferritin-like"/>
    <property type="match status" value="1"/>
</dbReference>
<accession>A0A0R1VLF0</accession>
<feature type="region of interest" description="Disordered" evidence="1">
    <location>
        <begin position="1"/>
        <end position="21"/>
    </location>
</feature>